<feature type="compositionally biased region" description="Basic and acidic residues" evidence="5">
    <location>
        <begin position="376"/>
        <end position="386"/>
    </location>
</feature>
<accession>A0A1B2JBP4</accession>
<keyword evidence="4 6" id="KW-0472">Membrane</keyword>
<evidence type="ECO:0000256" key="3">
    <source>
        <dbReference type="ARBA" id="ARBA00022989"/>
    </source>
</evidence>
<evidence type="ECO:0000256" key="2">
    <source>
        <dbReference type="ARBA" id="ARBA00022692"/>
    </source>
</evidence>
<gene>
    <name evidence="7" type="ORF">ATY40_BA7502054</name>
</gene>
<dbReference type="Pfam" id="PF05653">
    <property type="entry name" value="Mg_trans_NIPA"/>
    <property type="match status" value="1"/>
</dbReference>
<dbReference type="Gene3D" id="1.10.3730.20">
    <property type="match status" value="1"/>
</dbReference>
<evidence type="ECO:0000256" key="4">
    <source>
        <dbReference type="ARBA" id="ARBA00023136"/>
    </source>
</evidence>
<dbReference type="AlphaFoldDB" id="A0A1B2JBP4"/>
<dbReference type="GO" id="GO:0016020">
    <property type="term" value="C:membrane"/>
    <property type="evidence" value="ECO:0007669"/>
    <property type="project" value="UniProtKB-SubCell"/>
</dbReference>
<dbReference type="PANTHER" id="PTHR12570:SF86">
    <property type="entry name" value="ADR321CP"/>
    <property type="match status" value="1"/>
</dbReference>
<protein>
    <submittedName>
        <fullName evidence="7">BA75_02054T0</fullName>
    </submittedName>
</protein>
<feature type="region of interest" description="Disordered" evidence="5">
    <location>
        <begin position="352"/>
        <end position="386"/>
    </location>
</feature>
<feature type="transmembrane region" description="Helical" evidence="6">
    <location>
        <begin position="256"/>
        <end position="275"/>
    </location>
</feature>
<dbReference type="InterPro" id="IPR008521">
    <property type="entry name" value="Mg_trans_NIPA"/>
</dbReference>
<evidence type="ECO:0000313" key="7">
    <source>
        <dbReference type="EMBL" id="ANZ75419.1"/>
    </source>
</evidence>
<proteinExistence type="predicted"/>
<keyword evidence="3 6" id="KW-1133">Transmembrane helix</keyword>
<feature type="transmembrane region" description="Helical" evidence="6">
    <location>
        <begin position="40"/>
        <end position="59"/>
    </location>
</feature>
<sequence length="386" mass="42949">MLIQRSYVLFGVIVGIVSSACQSVGLILQRKSHLDNQRNLWRIGFLLFVTSNILGSSIQLTTLPLIILSSLQSSGLVFNCIFNWLIMNEEFNTKSAISIASIVVGALILGVVGNIIPEPRFIGLKEFQHLIATRTFRQWYIFDVCVVIICLGLFSKKVYPGLSLGVVSGVLSAFSVLLAKTILQIFISELSFSLFKSVFGYIIVFFLLCFAQLVSLNQGLKIVSTAILYPLVFCIYNVTNIFNEIIFYQLFDHVNFFVAISLIIGTSILIYGVAIQSSLNDQNQHSSLVTEQAPLLGKQQSDEESEYVSFGSPKGSTSFLNDHFKRNSVSIEDSFDYDDLLISSTPKISNTQRELLMELSSPKSPKSPRSPKSSKKTRDFDSPIQV</sequence>
<name>A0A1B2JBP4_PICPA</name>
<keyword evidence="2 6" id="KW-0812">Transmembrane</keyword>
<feature type="transmembrane region" description="Helical" evidence="6">
    <location>
        <begin position="97"/>
        <end position="116"/>
    </location>
</feature>
<comment type="subcellular location">
    <subcellularLocation>
        <location evidence="1">Membrane</location>
        <topology evidence="1">Multi-pass membrane protein</topology>
    </subcellularLocation>
</comment>
<feature type="transmembrane region" description="Helical" evidence="6">
    <location>
        <begin position="136"/>
        <end position="154"/>
    </location>
</feature>
<dbReference type="OrthoDB" id="2504919at2759"/>
<evidence type="ECO:0000256" key="5">
    <source>
        <dbReference type="SAM" id="MobiDB-lite"/>
    </source>
</evidence>
<keyword evidence="8" id="KW-1185">Reference proteome</keyword>
<evidence type="ECO:0000256" key="1">
    <source>
        <dbReference type="ARBA" id="ARBA00004141"/>
    </source>
</evidence>
<dbReference type="GO" id="GO:0015095">
    <property type="term" value="F:magnesium ion transmembrane transporter activity"/>
    <property type="evidence" value="ECO:0007669"/>
    <property type="project" value="InterPro"/>
</dbReference>
<dbReference type="PROSITE" id="PS51257">
    <property type="entry name" value="PROKAR_LIPOPROTEIN"/>
    <property type="match status" value="1"/>
</dbReference>
<feature type="transmembrane region" description="Helical" evidence="6">
    <location>
        <begin position="6"/>
        <end position="28"/>
    </location>
</feature>
<feature type="transmembrane region" description="Helical" evidence="6">
    <location>
        <begin position="161"/>
        <end position="186"/>
    </location>
</feature>
<evidence type="ECO:0000256" key="6">
    <source>
        <dbReference type="SAM" id="Phobius"/>
    </source>
</evidence>
<organism evidence="7 8">
    <name type="scientific">Komagataella pastoris</name>
    <name type="common">Yeast</name>
    <name type="synonym">Pichia pastoris</name>
    <dbReference type="NCBI Taxonomy" id="4922"/>
    <lineage>
        <taxon>Eukaryota</taxon>
        <taxon>Fungi</taxon>
        <taxon>Dikarya</taxon>
        <taxon>Ascomycota</taxon>
        <taxon>Saccharomycotina</taxon>
        <taxon>Pichiomycetes</taxon>
        <taxon>Pichiales</taxon>
        <taxon>Pichiaceae</taxon>
        <taxon>Komagataella</taxon>
    </lineage>
</organism>
<feature type="transmembrane region" description="Helical" evidence="6">
    <location>
        <begin position="65"/>
        <end position="85"/>
    </location>
</feature>
<dbReference type="Proteomes" id="UP000094565">
    <property type="component" value="Chromosome 2"/>
</dbReference>
<feature type="transmembrane region" description="Helical" evidence="6">
    <location>
        <begin position="198"/>
        <end position="216"/>
    </location>
</feature>
<dbReference type="PANTHER" id="PTHR12570">
    <property type="match status" value="1"/>
</dbReference>
<feature type="transmembrane region" description="Helical" evidence="6">
    <location>
        <begin position="228"/>
        <end position="250"/>
    </location>
</feature>
<evidence type="ECO:0000313" key="8">
    <source>
        <dbReference type="Proteomes" id="UP000094565"/>
    </source>
</evidence>
<dbReference type="EMBL" id="CP014585">
    <property type="protein sequence ID" value="ANZ75419.1"/>
    <property type="molecule type" value="Genomic_DNA"/>
</dbReference>
<reference evidence="7 8" key="1">
    <citation type="submission" date="2016-02" db="EMBL/GenBank/DDBJ databases">
        <title>Comparative genomic and transcriptomic foundation for Pichia pastoris.</title>
        <authorList>
            <person name="Love K.R."/>
            <person name="Shah K.A."/>
            <person name="Whittaker C.A."/>
            <person name="Wu J."/>
            <person name="Bartlett M.C."/>
            <person name="Ma D."/>
            <person name="Leeson R.L."/>
            <person name="Priest M."/>
            <person name="Young S.K."/>
            <person name="Love J.C."/>
        </authorList>
    </citation>
    <scope>NUCLEOTIDE SEQUENCE [LARGE SCALE GENOMIC DNA]</scope>
    <source>
        <strain evidence="7 8">ATCC 28485</strain>
    </source>
</reference>